<feature type="transmembrane region" description="Helical" evidence="1">
    <location>
        <begin position="1091"/>
        <end position="1112"/>
    </location>
</feature>
<keyword evidence="1" id="KW-0472">Membrane</keyword>
<keyword evidence="1" id="KW-1133">Transmembrane helix</keyword>
<dbReference type="SUPFAM" id="SSF81660">
    <property type="entry name" value="Metal cation-transporting ATPase, ATP-binding domain N"/>
    <property type="match status" value="1"/>
</dbReference>
<dbReference type="InterPro" id="IPR039720">
    <property type="entry name" value="TMEM94"/>
</dbReference>
<feature type="transmembrane region" description="Helical" evidence="1">
    <location>
        <begin position="1046"/>
        <end position="1065"/>
    </location>
</feature>
<dbReference type="Gene3D" id="1.20.1110.10">
    <property type="entry name" value="Calcium-transporting ATPase, transmembrane domain"/>
    <property type="match status" value="1"/>
</dbReference>
<evidence type="ECO:0000313" key="3">
    <source>
        <dbReference type="Proteomes" id="UP000053239"/>
    </source>
</evidence>
<keyword evidence="1" id="KW-0812">Transmembrane</keyword>
<evidence type="ECO:0000256" key="1">
    <source>
        <dbReference type="SAM" id="Phobius"/>
    </source>
</evidence>
<feature type="transmembrane region" description="Helical" evidence="1">
    <location>
        <begin position="1260"/>
        <end position="1280"/>
    </location>
</feature>
<feature type="transmembrane region" description="Helical" evidence="1">
    <location>
        <begin position="273"/>
        <end position="295"/>
    </location>
</feature>
<feature type="transmembrane region" description="Helical" evidence="1">
    <location>
        <begin position="307"/>
        <end position="327"/>
    </location>
</feature>
<feature type="transmembrane region" description="Helical" evidence="1">
    <location>
        <begin position="1227"/>
        <end position="1248"/>
    </location>
</feature>
<dbReference type="InterPro" id="IPR023299">
    <property type="entry name" value="ATPase_P-typ_cyto_dom_N"/>
</dbReference>
<accession>A0A0J9TYW0</accession>
<feature type="transmembrane region" description="Helical" evidence="1">
    <location>
        <begin position="1189"/>
        <end position="1206"/>
    </location>
</feature>
<dbReference type="InterPro" id="IPR023298">
    <property type="entry name" value="ATPase_P-typ_TM_dom_sf"/>
</dbReference>
<protein>
    <submittedName>
        <fullName evidence="2">Uncharacterized protein</fullName>
    </submittedName>
</protein>
<dbReference type="EMBL" id="KQ235309">
    <property type="protein sequence ID" value="KNA00692.1"/>
    <property type="molecule type" value="Genomic_DNA"/>
</dbReference>
<dbReference type="GO" id="GO:0000166">
    <property type="term" value="F:nucleotide binding"/>
    <property type="evidence" value="ECO:0007669"/>
    <property type="project" value="InterPro"/>
</dbReference>
<name>A0A0J9TYW0_PLAVI</name>
<dbReference type="Gene3D" id="3.40.1110.10">
    <property type="entry name" value="Calcium-transporting ATPase, cytoplasmic domain N"/>
    <property type="match status" value="1"/>
</dbReference>
<dbReference type="PANTHER" id="PTHR13219">
    <property type="entry name" value="TRANSMEMBRANE PROTEIN 94"/>
    <property type="match status" value="1"/>
</dbReference>
<dbReference type="PANTHER" id="PTHR13219:SF6">
    <property type="entry name" value="TRANSMEMBRANE PROTEIN 94"/>
    <property type="match status" value="1"/>
</dbReference>
<feature type="transmembrane region" description="Helical" evidence="1">
    <location>
        <begin position="74"/>
        <end position="97"/>
    </location>
</feature>
<organism evidence="2 3">
    <name type="scientific">Plasmodium vivax North Korean</name>
    <dbReference type="NCBI Taxonomy" id="1035514"/>
    <lineage>
        <taxon>Eukaryota</taxon>
        <taxon>Sar</taxon>
        <taxon>Alveolata</taxon>
        <taxon>Apicomplexa</taxon>
        <taxon>Aconoidasida</taxon>
        <taxon>Haemosporida</taxon>
        <taxon>Plasmodiidae</taxon>
        <taxon>Plasmodium</taxon>
        <taxon>Plasmodium (Plasmodium)</taxon>
    </lineage>
</organism>
<reference evidence="2 3" key="1">
    <citation type="submission" date="2011-09" db="EMBL/GenBank/DDBJ databases">
        <title>The Genome Sequence of Plasmodium vivax North Korean.</title>
        <authorList>
            <consortium name="The Broad Institute Genome Sequencing Platform"/>
            <consortium name="The Broad Institute Genome Sequencing Center for Infectious Disease"/>
            <person name="Neafsey D."/>
            <person name="Carlton J."/>
            <person name="Barnwell J."/>
            <person name="Collins W."/>
            <person name="Escalante A."/>
            <person name="Mullikin J."/>
            <person name="Saul A."/>
            <person name="Guigo R."/>
            <person name="Camara F."/>
            <person name="Young S.K."/>
            <person name="Zeng Q."/>
            <person name="Gargeya S."/>
            <person name="Fitzgerald M."/>
            <person name="Haas B."/>
            <person name="Abouelleil A."/>
            <person name="Alvarado L."/>
            <person name="Arachchi H.M."/>
            <person name="Berlin A."/>
            <person name="Brown A."/>
            <person name="Chapman S.B."/>
            <person name="Chen Z."/>
            <person name="Dunbar C."/>
            <person name="Freedman E."/>
            <person name="Gearin G."/>
            <person name="Gellesch M."/>
            <person name="Goldberg J."/>
            <person name="Griggs A."/>
            <person name="Gujja S."/>
            <person name="Heiman D."/>
            <person name="Howarth C."/>
            <person name="Larson L."/>
            <person name="Lui A."/>
            <person name="MacDonald P.J.P."/>
            <person name="Montmayeur A."/>
            <person name="Murphy C."/>
            <person name="Neiman D."/>
            <person name="Pearson M."/>
            <person name="Priest M."/>
            <person name="Roberts A."/>
            <person name="Saif S."/>
            <person name="Shea T."/>
            <person name="Shenoy N."/>
            <person name="Sisk P."/>
            <person name="Stolte C."/>
            <person name="Sykes S."/>
            <person name="Wortman J."/>
            <person name="Nusbaum C."/>
            <person name="Birren B."/>
        </authorList>
    </citation>
    <scope>NUCLEOTIDE SEQUENCE [LARGE SCALE GENOMIC DNA]</scope>
    <source>
        <strain evidence="2 3">North Korean</strain>
    </source>
</reference>
<sequence length="1309" mass="152300">MPNREVKRRPGEIDDVYFCDTMRRELQLLADEYKKKSRRKFFLKCILKTELLVVTIFLAPLLACLVFLKDNDIISSHYLTALFVLITLLLLLFVFLYNEIEDAQKNEFLRKINEAAKLLSPRNIPKKKKEDDCHLSYLSNSHFIFIKRNGRWELLPTNLLIQQDLFLLRAGDLIPCSCVEYNLEESAYGRRYEKYEVFMPMDKDHISMNLLTRHGREDKRDYLPSFHLYSFVAQEDVSISTIKRYMQNSTDESKISKHKGNLRNVILTEKIHTFYLCTWVVLFLLCGAAAAVYFADMKSHGEEVPHFVIMYFLLYSVLMSLTMLPFFHRIFSELIHGYCSSLNLVYESYFKDEMNCERNFSSSFDFSTTTEDTSYADKKRFGLFYTLKSIFFLIIRVRLHLRGVSVCGETHILVVVLLGKENLPPGIKLDKCYLHILSDCSGIKIDKCYLNILSDCSVLCFLDSSGLLIDSNHSIKEICLYNHLNTKKEAPLSSTVTKGAPTHHNYILTVIDILMDNKSMYAYQRIKNRKILHALFLLSYYTQLPKYIRLLDEFQNNIVSYMNQVDYSHLFICLCDIGNLSYPYNKFVFHKLFLCVENKSNYELYKKKSSELKKHKKGVADGGELKKREKVEANGGELPYHVHEHGEKGHALGINIYDAVTSRDNFVFAFILCEKKKDKYHLFLKGQLDALVNKCMFYYDGKAMKRLKRRKKKVLRILNMQWISSGIESICFAYRPLSTEERNYMKDHFQKNIYILTIDKRKVYHLRNFYNESPFPAKANEKFLSHLLSTSIFIGNSAVKLMTNSEIQTRINDFYNAGIRFVHFSKTDQANTRNVSNLLGMETNWNTSISLSLNDKSSFKNRDGKVVIPSGINNIKTHIQEVDDIPLRVSSYSGCNQFNTAEMIKILLDNNEIITCVGNSLNCCNFEMYSLCNYAVSILLPYNNACKDCQGKRERNTPFDELSTKQNPIIAYASFVNTLPCNLIVEKRRLDLSENIMELVYKLLKSSRIHKKNVSLTIFFFYFYYSQLSFLLFIISVFFLPPLISVMDYLLFILLIIPLLSIALLGNDNNGTIMNEIPDRVITREFLLKRLLFYLIRWIPFLLFCITLPVYYVKLINKEFASRYLLQSTPSEDVLSSFPKGFLADVTHHCTQSAHLSSLYKCQLLLYSFPETEATSLRRNMAGVMIKQSQIFFFFVFSLLFFVSSLSHSDRFEPLYKLSCVQNSKTYFSCLFIFLILSLLYVALRVYMLPPYYAVQLPDATLGILTVIFSLIILATNETLKRVEARIKTNRQKYLKVLFGTRLGMWSPK</sequence>
<feature type="transmembrane region" description="Helical" evidence="1">
    <location>
        <begin position="1014"/>
        <end position="1040"/>
    </location>
</feature>
<proteinExistence type="predicted"/>
<feature type="transmembrane region" description="Helical" evidence="1">
    <location>
        <begin position="45"/>
        <end position="68"/>
    </location>
</feature>
<dbReference type="OrthoDB" id="5568754at2759"/>
<dbReference type="Proteomes" id="UP000053239">
    <property type="component" value="Unassembled WGS sequence"/>
</dbReference>
<gene>
    <name evidence="2" type="ORF">PVNG_01558</name>
</gene>
<dbReference type="SUPFAM" id="SSF81665">
    <property type="entry name" value="Calcium ATPase, transmembrane domain M"/>
    <property type="match status" value="1"/>
</dbReference>
<evidence type="ECO:0000313" key="2">
    <source>
        <dbReference type="EMBL" id="KNA00692.1"/>
    </source>
</evidence>